<name>A0ABV7GSJ3_9RHOB</name>
<dbReference type="PANTHER" id="PTHR21366">
    <property type="entry name" value="GLYOXALASE FAMILY PROTEIN"/>
    <property type="match status" value="1"/>
</dbReference>
<keyword evidence="3" id="KW-1185">Reference proteome</keyword>
<evidence type="ECO:0000313" key="2">
    <source>
        <dbReference type="EMBL" id="MFC3144420.1"/>
    </source>
</evidence>
<feature type="domain" description="VOC" evidence="1">
    <location>
        <begin position="136"/>
        <end position="248"/>
    </location>
</feature>
<accession>A0ABV7GSJ3</accession>
<dbReference type="InterPro" id="IPR004360">
    <property type="entry name" value="Glyas_Fos-R_dOase_dom"/>
</dbReference>
<dbReference type="PROSITE" id="PS51819">
    <property type="entry name" value="VOC"/>
    <property type="match status" value="2"/>
</dbReference>
<dbReference type="InterPro" id="IPR050383">
    <property type="entry name" value="GlyoxalaseI/FosfomycinResist"/>
</dbReference>
<protein>
    <submittedName>
        <fullName evidence="2">VOC family protein</fullName>
    </submittedName>
</protein>
<evidence type="ECO:0000313" key="3">
    <source>
        <dbReference type="Proteomes" id="UP001595632"/>
    </source>
</evidence>
<dbReference type="EMBL" id="JBHRTB010000010">
    <property type="protein sequence ID" value="MFC3144420.1"/>
    <property type="molecule type" value="Genomic_DNA"/>
</dbReference>
<dbReference type="Proteomes" id="UP001595632">
    <property type="component" value="Unassembled WGS sequence"/>
</dbReference>
<dbReference type="InterPro" id="IPR029068">
    <property type="entry name" value="Glyas_Bleomycin-R_OHBP_Dase"/>
</dbReference>
<sequence length="294" mass="31775">MSAFPIIGLRSVELSVPDPARAAKFYTDVWGLTLADQRDDMVWLRATGTDAYVLRLTKRETAAVSVTFAAAPDTELGALRDRMIAAGGTAEGDIGAVDDIGGGTGFAVRDPAGRLYRVVQGTADAAPLDGDSQPDRLAHVNINTTDIDRDIAFFERGLGFRLTDRSAKMGFLRTNADHHAVVLAMAPVDTLNHIAFNHPSWEDVMRASGRMCDAGFPIGWGPGRHGPGDNVFAYFVDPDGIVIEHTAEVLEVDDSYRVGTPADWVWPKGRTDQWGIAPPKRDDCAKAQLAIPFV</sequence>
<dbReference type="SUPFAM" id="SSF54593">
    <property type="entry name" value="Glyoxalase/Bleomycin resistance protein/Dihydroxybiphenyl dioxygenase"/>
    <property type="match status" value="1"/>
</dbReference>
<proteinExistence type="predicted"/>
<dbReference type="RefSeq" id="WP_275633870.1">
    <property type="nucleotide sequence ID" value="NZ_JARGYD010000006.1"/>
</dbReference>
<dbReference type="Gene3D" id="3.10.180.10">
    <property type="entry name" value="2,3-Dihydroxybiphenyl 1,2-Dioxygenase, domain 1"/>
    <property type="match status" value="2"/>
</dbReference>
<gene>
    <name evidence="2" type="ORF">ACFOGP_16975</name>
</gene>
<dbReference type="InterPro" id="IPR037523">
    <property type="entry name" value="VOC_core"/>
</dbReference>
<feature type="domain" description="VOC" evidence="1">
    <location>
        <begin position="8"/>
        <end position="121"/>
    </location>
</feature>
<organism evidence="2 3">
    <name type="scientific">Psychromarinibacter halotolerans</name>
    <dbReference type="NCBI Taxonomy" id="1775175"/>
    <lineage>
        <taxon>Bacteria</taxon>
        <taxon>Pseudomonadati</taxon>
        <taxon>Pseudomonadota</taxon>
        <taxon>Alphaproteobacteria</taxon>
        <taxon>Rhodobacterales</taxon>
        <taxon>Paracoccaceae</taxon>
        <taxon>Psychromarinibacter</taxon>
    </lineage>
</organism>
<evidence type="ECO:0000259" key="1">
    <source>
        <dbReference type="PROSITE" id="PS51819"/>
    </source>
</evidence>
<comment type="caution">
    <text evidence="2">The sequence shown here is derived from an EMBL/GenBank/DDBJ whole genome shotgun (WGS) entry which is preliminary data.</text>
</comment>
<reference evidence="3" key="1">
    <citation type="journal article" date="2019" name="Int. J. Syst. Evol. Microbiol.">
        <title>The Global Catalogue of Microorganisms (GCM) 10K type strain sequencing project: providing services to taxonomists for standard genome sequencing and annotation.</title>
        <authorList>
            <consortium name="The Broad Institute Genomics Platform"/>
            <consortium name="The Broad Institute Genome Sequencing Center for Infectious Disease"/>
            <person name="Wu L."/>
            <person name="Ma J."/>
        </authorList>
    </citation>
    <scope>NUCLEOTIDE SEQUENCE [LARGE SCALE GENOMIC DNA]</scope>
    <source>
        <strain evidence="3">KCTC 52366</strain>
    </source>
</reference>
<dbReference type="Pfam" id="PF00903">
    <property type="entry name" value="Glyoxalase"/>
    <property type="match status" value="2"/>
</dbReference>